<reference evidence="1" key="2">
    <citation type="submission" date="2015-06" db="UniProtKB">
        <authorList>
            <consortium name="EnsemblMetazoa"/>
        </authorList>
    </citation>
    <scope>IDENTIFICATION</scope>
</reference>
<name>T1JU46_TETUR</name>
<keyword evidence="2" id="KW-1185">Reference proteome</keyword>
<organism evidence="1 2">
    <name type="scientific">Tetranychus urticae</name>
    <name type="common">Two-spotted spider mite</name>
    <dbReference type="NCBI Taxonomy" id="32264"/>
    <lineage>
        <taxon>Eukaryota</taxon>
        <taxon>Metazoa</taxon>
        <taxon>Ecdysozoa</taxon>
        <taxon>Arthropoda</taxon>
        <taxon>Chelicerata</taxon>
        <taxon>Arachnida</taxon>
        <taxon>Acari</taxon>
        <taxon>Acariformes</taxon>
        <taxon>Trombidiformes</taxon>
        <taxon>Prostigmata</taxon>
        <taxon>Eleutherengona</taxon>
        <taxon>Raphignathae</taxon>
        <taxon>Tetranychoidea</taxon>
        <taxon>Tetranychidae</taxon>
        <taxon>Tetranychus</taxon>
    </lineage>
</organism>
<evidence type="ECO:0000313" key="1">
    <source>
        <dbReference type="EnsemblMetazoa" id="tetur01g16517.1"/>
    </source>
</evidence>
<protein>
    <submittedName>
        <fullName evidence="1">Uncharacterized protein</fullName>
    </submittedName>
</protein>
<dbReference type="Proteomes" id="UP000015104">
    <property type="component" value="Unassembled WGS sequence"/>
</dbReference>
<reference evidence="2" key="1">
    <citation type="submission" date="2011-08" db="EMBL/GenBank/DDBJ databases">
        <authorList>
            <person name="Rombauts S."/>
        </authorList>
    </citation>
    <scope>NUCLEOTIDE SEQUENCE</scope>
    <source>
        <strain evidence="2">London</strain>
    </source>
</reference>
<proteinExistence type="predicted"/>
<dbReference type="AlphaFoldDB" id="T1JU46"/>
<sequence>MVLQFWVYCLVNQRMIVTTMGNYS</sequence>
<dbReference type="EnsemblMetazoa" id="tetur01g16517.1">
    <property type="protein sequence ID" value="tetur01g16517.1"/>
    <property type="gene ID" value="tetur01g16517"/>
</dbReference>
<evidence type="ECO:0000313" key="2">
    <source>
        <dbReference type="Proteomes" id="UP000015104"/>
    </source>
</evidence>
<dbReference type="HOGENOM" id="CLU_3421503_0_0_1"/>
<accession>T1JU46</accession>
<dbReference type="EMBL" id="CAEY01000428">
    <property type="status" value="NOT_ANNOTATED_CDS"/>
    <property type="molecule type" value="Genomic_DNA"/>
</dbReference>